<dbReference type="InterPro" id="IPR019775">
    <property type="entry name" value="WD40_repeat_CS"/>
</dbReference>
<dbReference type="InterPro" id="IPR036322">
    <property type="entry name" value="WD40_repeat_dom_sf"/>
</dbReference>
<keyword evidence="2" id="KW-0677">Repeat</keyword>
<proteinExistence type="predicted"/>
<dbReference type="PROSITE" id="PS50294">
    <property type="entry name" value="WD_REPEATS_REGION"/>
    <property type="match status" value="11"/>
</dbReference>
<feature type="repeat" description="WD" evidence="3">
    <location>
        <begin position="980"/>
        <end position="1021"/>
    </location>
</feature>
<evidence type="ECO:0000313" key="6">
    <source>
        <dbReference type="Proteomes" id="UP000316096"/>
    </source>
</evidence>
<dbReference type="EMBL" id="VFOZ01000001">
    <property type="protein sequence ID" value="TQM00650.1"/>
    <property type="molecule type" value="Genomic_DNA"/>
</dbReference>
<dbReference type="SUPFAM" id="SSF50978">
    <property type="entry name" value="WD40 repeat-like"/>
    <property type="match status" value="2"/>
</dbReference>
<dbReference type="InterPro" id="IPR049052">
    <property type="entry name" value="nSTAND1"/>
</dbReference>
<feature type="repeat" description="WD" evidence="3">
    <location>
        <begin position="1322"/>
        <end position="1363"/>
    </location>
</feature>
<dbReference type="SUPFAM" id="SSF52540">
    <property type="entry name" value="P-loop containing nucleoside triphosphate hydrolases"/>
    <property type="match status" value="1"/>
</dbReference>
<feature type="repeat" description="WD" evidence="3">
    <location>
        <begin position="1158"/>
        <end position="1192"/>
    </location>
</feature>
<protein>
    <submittedName>
        <fullName evidence="5">WD40 repeat protein</fullName>
    </submittedName>
</protein>
<dbReference type="InterPro" id="IPR020472">
    <property type="entry name" value="WD40_PAC1"/>
</dbReference>
<organism evidence="5 6">
    <name type="scientific">Actinoallomurus bryophytorum</name>
    <dbReference type="NCBI Taxonomy" id="1490222"/>
    <lineage>
        <taxon>Bacteria</taxon>
        <taxon>Bacillati</taxon>
        <taxon>Actinomycetota</taxon>
        <taxon>Actinomycetes</taxon>
        <taxon>Streptosporangiales</taxon>
        <taxon>Thermomonosporaceae</taxon>
        <taxon>Actinoallomurus</taxon>
    </lineage>
</organism>
<feature type="repeat" description="WD" evidence="3">
    <location>
        <begin position="937"/>
        <end position="978"/>
    </location>
</feature>
<evidence type="ECO:0000259" key="4">
    <source>
        <dbReference type="Pfam" id="PF20703"/>
    </source>
</evidence>
<feature type="repeat" description="WD" evidence="3">
    <location>
        <begin position="894"/>
        <end position="935"/>
    </location>
</feature>
<dbReference type="CDD" id="cd00200">
    <property type="entry name" value="WD40"/>
    <property type="match status" value="2"/>
</dbReference>
<accession>A0A543CU69</accession>
<keyword evidence="1 3" id="KW-0853">WD repeat</keyword>
<sequence length="1393" mass="147314">MEAGGGADEQTERMRAGVRARIARVTQTTGDGLQRWSPPVLLGVLCAGAFGPLLAASAGVAGTGAALVAGIGVAGSVGGNALADVIQAGIGRLRDGGQEPTREEIEEEVEQRIQEILGAGGLQARQLRGDIARVLREIGAASAALEQAVRSGDQELQAQLTSALAGLGDEFAEFRFLLVDVSAALAAIQDDLNQQGSEQRLIIDLLRRQATHTRLMREDVLAIEHRSRSGDDGDPNGPQRSAPWLEGCPYRGLSPFEEDQAEAFYGRERVTAELVGTLAERLVGLGLVVVTGASGVGKSSLLRAGLLPALARGSLSPSSAEWPRRLITPTRAPLQELATQLAVLSAGDPTVVCDSLAEHPDQAHLLVRQAILADAERNGVSAEAAERHRLVLLVDQFEEIFTLGQDQDEAGEAQRSAFITALHAAAGTPCGSRQQPPALVVIAIRGDFLDRCAAYPRLREAMPGAHFIVGPMAEPDLRRAITGPAAAAGLRIEPGLTDTVLADLRSGAASEGYETGALPWLSHAMLITWEHREDGRLTSRGYGLSGGVRHAIQTSAEAVYADLGGAQQDIAAAMFQEMVVVARDGRLARRRRTRTSLYAGRAGAERDSVDAVLEAFAAKRLVVLSGETAGIAHDELLRAWPRLRAWLEPDLAGHILYGQILDDAAEWARNHQDPSFLYRGTQLAAVLEANGRWETGDHPLTGTAREFLDASTHAARRRLRQRRAVLSTLAALLVVAITAAATAIYTADDADHQRVLAVSRQLATESQSVTATDPVTSALLAAAAWRIAPTAEARYSMLTALQNPERGTFTGHTGAVRAVAFSPDGKILATSSSDGSARLWDRATGYSVGESLYSGGSVNAIAFNPDGGHIITGSNNGSLELGSARANSREAAFFARNGSGVYGVAFSPDGRTVVTAGADHTARLWDFATHRPVGKPFVGHTNAVSSVAFSPDGRTLATGSYDRTARLWDTATHRPVGKPFVGHTNAVSSVAFSPDGKTLATAGGDFTARLWDTATHSPIGAPLTGHTAFVAGVAFSPDGKTLATASGDQTARLWDVATHRQVDDFVGSTNGVTAFSPDGQTLATASAGTDHTARLWDVATHHQVGAPFVGHTKVINAMTFSPDGRTLATASTDQTARLWDVATQRQIGTFNHHSGATLEAVAFSSDGKRLATAGSDNTARLWDVATQRQIGDLITGFGDNMRAVAFSPDGKILVAASNDNTAQLWDIATREIITQLRGHTGVVNSVAFSPDGKTLATVSNDGTARLWDIATYSQIGAPFTGHTSYVDSVAFSPDGRTLATGSADYTARLWDVAMHRQIGAPLIGHTGYVYSVAFSPDGRTLATAGYDHTVRLWNVGEPADLLSSICAVTTRSFTHAEWRRYVPGEKFRQVCPQ</sequence>
<dbReference type="Pfam" id="PF00400">
    <property type="entry name" value="WD40"/>
    <property type="match status" value="13"/>
</dbReference>
<feature type="repeat" description="WD" evidence="3">
    <location>
        <begin position="1108"/>
        <end position="1149"/>
    </location>
</feature>
<dbReference type="InterPro" id="IPR001680">
    <property type="entry name" value="WD40_rpt"/>
</dbReference>
<feature type="repeat" description="WD" evidence="3">
    <location>
        <begin position="1194"/>
        <end position="1235"/>
    </location>
</feature>
<feature type="domain" description="Novel STAND NTPase 1" evidence="4">
    <location>
        <begin position="249"/>
        <end position="674"/>
    </location>
</feature>
<evidence type="ECO:0000256" key="1">
    <source>
        <dbReference type="ARBA" id="ARBA00022574"/>
    </source>
</evidence>
<dbReference type="PANTHER" id="PTHR44129">
    <property type="entry name" value="WD REPEAT-CONTAINING PROTEIN POP1"/>
    <property type="match status" value="1"/>
</dbReference>
<dbReference type="PROSITE" id="PS00678">
    <property type="entry name" value="WD_REPEATS_1"/>
    <property type="match status" value="9"/>
</dbReference>
<gene>
    <name evidence="5" type="ORF">FB559_6366</name>
</gene>
<dbReference type="Pfam" id="PF20703">
    <property type="entry name" value="nSTAND1"/>
    <property type="match status" value="1"/>
</dbReference>
<evidence type="ECO:0000256" key="2">
    <source>
        <dbReference type="ARBA" id="ARBA00022737"/>
    </source>
</evidence>
<keyword evidence="6" id="KW-1185">Reference proteome</keyword>
<dbReference type="InterPro" id="IPR015943">
    <property type="entry name" value="WD40/YVTN_repeat-like_dom_sf"/>
</dbReference>
<evidence type="ECO:0000313" key="5">
    <source>
        <dbReference type="EMBL" id="TQM00650.1"/>
    </source>
</evidence>
<evidence type="ECO:0000256" key="3">
    <source>
        <dbReference type="PROSITE-ProRule" id="PRU00221"/>
    </source>
</evidence>
<feature type="repeat" description="WD" evidence="3">
    <location>
        <begin position="1236"/>
        <end position="1277"/>
    </location>
</feature>
<dbReference type="SMART" id="SM00320">
    <property type="entry name" value="WD40"/>
    <property type="match status" value="13"/>
</dbReference>
<dbReference type="PROSITE" id="PS50082">
    <property type="entry name" value="WD_REPEATS_2"/>
    <property type="match status" value="11"/>
</dbReference>
<comment type="caution">
    <text evidence="5">The sequence shown here is derived from an EMBL/GenBank/DDBJ whole genome shotgun (WGS) entry which is preliminary data.</text>
</comment>
<feature type="repeat" description="WD" evidence="3">
    <location>
        <begin position="1279"/>
        <end position="1320"/>
    </location>
</feature>
<feature type="repeat" description="WD" evidence="3">
    <location>
        <begin position="809"/>
        <end position="850"/>
    </location>
</feature>
<dbReference type="Gene3D" id="2.130.10.10">
    <property type="entry name" value="YVTN repeat-like/Quinoprotein amine dehydrogenase"/>
    <property type="match status" value="6"/>
</dbReference>
<feature type="repeat" description="WD" evidence="3">
    <location>
        <begin position="1023"/>
        <end position="1064"/>
    </location>
</feature>
<dbReference type="InterPro" id="IPR050349">
    <property type="entry name" value="WD_LIS1/nudF_dynein_reg"/>
</dbReference>
<name>A0A543CU69_9ACTN</name>
<dbReference type="Proteomes" id="UP000316096">
    <property type="component" value="Unassembled WGS sequence"/>
</dbReference>
<dbReference type="PRINTS" id="PR00320">
    <property type="entry name" value="GPROTEINBRPT"/>
</dbReference>
<dbReference type="InterPro" id="IPR027417">
    <property type="entry name" value="P-loop_NTPase"/>
</dbReference>
<reference evidence="5 6" key="1">
    <citation type="submission" date="2019-06" db="EMBL/GenBank/DDBJ databases">
        <title>Sequencing the genomes of 1000 actinobacteria strains.</title>
        <authorList>
            <person name="Klenk H.-P."/>
        </authorList>
    </citation>
    <scope>NUCLEOTIDE SEQUENCE [LARGE SCALE GENOMIC DNA]</scope>
    <source>
        <strain evidence="5 6">DSM 102200</strain>
    </source>
</reference>